<feature type="region of interest" description="Disordered" evidence="1">
    <location>
        <begin position="1"/>
        <end position="23"/>
    </location>
</feature>
<feature type="compositionally biased region" description="Polar residues" evidence="1">
    <location>
        <begin position="1"/>
        <end position="15"/>
    </location>
</feature>
<evidence type="ECO:0000313" key="3">
    <source>
        <dbReference type="Proteomes" id="UP000291101"/>
    </source>
</evidence>
<accession>A0A4Q2SVL0</accession>
<proteinExistence type="predicted"/>
<protein>
    <submittedName>
        <fullName evidence="2">Uncharacterized protein</fullName>
    </submittedName>
</protein>
<reference evidence="2 3" key="1">
    <citation type="submission" date="2019-01" db="EMBL/GenBank/DDBJ databases">
        <title>Novel species of Nocardioides.</title>
        <authorList>
            <person name="Liu Q."/>
            <person name="X Y.-H."/>
        </authorList>
    </citation>
    <scope>NUCLEOTIDE SEQUENCE [LARGE SCALE GENOMIC DNA]</scope>
    <source>
        <strain evidence="2 3">HLT2-9</strain>
    </source>
</reference>
<dbReference type="OrthoDB" id="580775at2"/>
<comment type="caution">
    <text evidence="2">The sequence shown here is derived from an EMBL/GenBank/DDBJ whole genome shotgun (WGS) entry which is preliminary data.</text>
</comment>
<keyword evidence="3" id="KW-1185">Reference proteome</keyword>
<dbReference type="AlphaFoldDB" id="A0A4Q2SVL0"/>
<name>A0A4Q2SVL0_9ACTN</name>
<gene>
    <name evidence="2" type="ORF">EUA94_13655</name>
</gene>
<evidence type="ECO:0000313" key="2">
    <source>
        <dbReference type="EMBL" id="RYC09593.1"/>
    </source>
</evidence>
<dbReference type="Proteomes" id="UP000291101">
    <property type="component" value="Unassembled WGS sequence"/>
</dbReference>
<sequence>MTATTETIRSISRPSMTAGRPTADARHDLCWCGQDMDVFRGNHCPRCGTMRVARADAVLPRLAA</sequence>
<organism evidence="2 3">
    <name type="scientific">Nocardioides zhouii</name>
    <dbReference type="NCBI Taxonomy" id="1168729"/>
    <lineage>
        <taxon>Bacteria</taxon>
        <taxon>Bacillati</taxon>
        <taxon>Actinomycetota</taxon>
        <taxon>Actinomycetes</taxon>
        <taxon>Propionibacteriales</taxon>
        <taxon>Nocardioidaceae</taxon>
        <taxon>Nocardioides</taxon>
    </lineage>
</organism>
<dbReference type="EMBL" id="SDWV01000013">
    <property type="protein sequence ID" value="RYC09593.1"/>
    <property type="molecule type" value="Genomic_DNA"/>
</dbReference>
<dbReference type="RefSeq" id="WP_129427436.1">
    <property type="nucleotide sequence ID" value="NZ_SDWV01000013.1"/>
</dbReference>
<evidence type="ECO:0000256" key="1">
    <source>
        <dbReference type="SAM" id="MobiDB-lite"/>
    </source>
</evidence>